<evidence type="ECO:0008006" key="4">
    <source>
        <dbReference type="Google" id="ProtNLM"/>
    </source>
</evidence>
<keyword evidence="3" id="KW-1185">Reference proteome</keyword>
<keyword evidence="1" id="KW-1133">Transmembrane helix</keyword>
<dbReference type="Proteomes" id="UP000463470">
    <property type="component" value="Unassembled WGS sequence"/>
</dbReference>
<feature type="transmembrane region" description="Helical" evidence="1">
    <location>
        <begin position="6"/>
        <end position="22"/>
    </location>
</feature>
<accession>A0A845KZP0</accession>
<dbReference type="EMBL" id="WXEY01000002">
    <property type="protein sequence ID" value="MZP28676.1"/>
    <property type="molecule type" value="Genomic_DNA"/>
</dbReference>
<protein>
    <recommendedName>
        <fullName evidence="4">Holin</fullName>
    </recommendedName>
</protein>
<feature type="transmembrane region" description="Helical" evidence="1">
    <location>
        <begin position="29"/>
        <end position="45"/>
    </location>
</feature>
<keyword evidence="1" id="KW-0472">Membrane</keyword>
<name>A0A845KZP0_9FIRM</name>
<feature type="transmembrane region" description="Helical" evidence="1">
    <location>
        <begin position="51"/>
        <end position="68"/>
    </location>
</feature>
<gene>
    <name evidence="2" type="ORF">GTO91_02945</name>
</gene>
<keyword evidence="1" id="KW-0812">Transmembrane</keyword>
<dbReference type="OrthoDB" id="1730036at2"/>
<comment type="caution">
    <text evidence="2">The sequence shown here is derived from an EMBL/GenBank/DDBJ whole genome shotgun (WGS) entry which is preliminary data.</text>
</comment>
<evidence type="ECO:0000313" key="3">
    <source>
        <dbReference type="Proteomes" id="UP000463470"/>
    </source>
</evidence>
<proteinExistence type="predicted"/>
<organism evidence="2 3">
    <name type="scientific">Heliomicrobium undosum</name>
    <dbReference type="NCBI Taxonomy" id="121734"/>
    <lineage>
        <taxon>Bacteria</taxon>
        <taxon>Bacillati</taxon>
        <taxon>Bacillota</taxon>
        <taxon>Clostridia</taxon>
        <taxon>Eubacteriales</taxon>
        <taxon>Heliobacteriaceae</taxon>
        <taxon>Heliomicrobium</taxon>
    </lineage>
</organism>
<reference evidence="2 3" key="1">
    <citation type="submission" date="2020-01" db="EMBL/GenBank/DDBJ databases">
        <title>Whole-genome sequence of Heliobacterium undosum DSM 13378.</title>
        <authorList>
            <person name="Kyndt J.A."/>
            <person name="Meyer T.E."/>
        </authorList>
    </citation>
    <scope>NUCLEOTIDE SEQUENCE [LARGE SCALE GENOMIC DNA]</scope>
    <source>
        <strain evidence="2 3">DSM 13378</strain>
    </source>
</reference>
<evidence type="ECO:0000313" key="2">
    <source>
        <dbReference type="EMBL" id="MZP28676.1"/>
    </source>
</evidence>
<dbReference type="RefSeq" id="WP_161254609.1">
    <property type="nucleotide sequence ID" value="NZ_WXEY01000002.1"/>
</dbReference>
<dbReference type="AlphaFoldDB" id="A0A845KZP0"/>
<evidence type="ECO:0000256" key="1">
    <source>
        <dbReference type="SAM" id="Phobius"/>
    </source>
</evidence>
<sequence>MFEPAVVVAVLIAIGQFAKLYIDSKYIPLVTLVLGVCAGVIYIPADTLQAGILNGVIVGLSANGLFDVSKTLHIKTE</sequence>